<keyword evidence="3" id="KW-0418">Kinase</keyword>
<reference evidence="6" key="1">
    <citation type="submission" date="2022-08" db="EMBL/GenBank/DDBJ databases">
        <authorList>
            <person name="Deng Y."/>
            <person name="Han X.-F."/>
            <person name="Zhang Y.-Q."/>
        </authorList>
    </citation>
    <scope>NUCLEOTIDE SEQUENCE</scope>
    <source>
        <strain evidence="6">CPCC 205716</strain>
    </source>
</reference>
<dbReference type="Proteomes" id="UP001165580">
    <property type="component" value="Unassembled WGS sequence"/>
</dbReference>
<keyword evidence="7" id="KW-1185">Reference proteome</keyword>
<proteinExistence type="inferred from homology"/>
<evidence type="ECO:0000256" key="1">
    <source>
        <dbReference type="ARBA" id="ARBA00010164"/>
    </source>
</evidence>
<evidence type="ECO:0000259" key="4">
    <source>
        <dbReference type="Pfam" id="PF07804"/>
    </source>
</evidence>
<dbReference type="PANTHER" id="PTHR37419:SF1">
    <property type="entry name" value="SERINE_THREONINE-PROTEIN KINASE TOXIN HIPA"/>
    <property type="match status" value="1"/>
</dbReference>
<dbReference type="Pfam" id="PF07804">
    <property type="entry name" value="HipA_C"/>
    <property type="match status" value="1"/>
</dbReference>
<comment type="similarity">
    <text evidence="1">Belongs to the HipA Ser/Thr kinase family.</text>
</comment>
<dbReference type="NCBIfam" id="TIGR03071">
    <property type="entry name" value="couple_hipA"/>
    <property type="match status" value="1"/>
</dbReference>
<evidence type="ECO:0000313" key="6">
    <source>
        <dbReference type="EMBL" id="MCS5716009.1"/>
    </source>
</evidence>
<accession>A0ABT2GIF4</accession>
<dbReference type="PANTHER" id="PTHR37419">
    <property type="entry name" value="SERINE/THREONINE-PROTEIN KINASE TOXIN HIPA"/>
    <property type="match status" value="1"/>
</dbReference>
<dbReference type="InterPro" id="IPR012893">
    <property type="entry name" value="HipA-like_C"/>
</dbReference>
<sequence>MTDPGELTDLRFVEAADVYKAGSLAASLERVPGAGIRFSYRPDFVASADATPIASTLPLDAVEVTGGGGLPAFFAGLLPEGRRLTVLRSAVKTSLDDELTLLLAVGADVPGDVQVVPRGTAPVDAPSVVTGGLAEQEFSAVVDEIDRHGLPGVQDKLSAEMISSPLALEDGRFILKLDPPAYPHLVRNEAVHLSAARSLRLPVSSATVVHDRLGADGLLVRRFDRVRVGDGWRRLPVEDATQALALPPADKYRIDAADAVAALSRLCAAPVVAVRNLYLQFVFAWLTGNGDLHGKNVAVLGGPDGRTAIAPIYDVPCTLLYGDDSLALPIAGRTTRLRRRHWAEFADAIGLPQRAARSAEAIALRAAGSVELSALPFEGSPLKGAERELRFRRAELRD</sequence>
<evidence type="ECO:0000259" key="5">
    <source>
        <dbReference type="Pfam" id="PF13657"/>
    </source>
</evidence>
<dbReference type="EMBL" id="JANTEZ010000007">
    <property type="protein sequence ID" value="MCS5716009.1"/>
    <property type="molecule type" value="Genomic_DNA"/>
</dbReference>
<name>A0ABT2GIF4_9MICO</name>
<evidence type="ECO:0000313" key="7">
    <source>
        <dbReference type="Proteomes" id="UP001165580"/>
    </source>
</evidence>
<evidence type="ECO:0000256" key="2">
    <source>
        <dbReference type="ARBA" id="ARBA00022679"/>
    </source>
</evidence>
<dbReference type="Pfam" id="PF13657">
    <property type="entry name" value="Couple_hipA"/>
    <property type="match status" value="1"/>
</dbReference>
<protein>
    <submittedName>
        <fullName evidence="6">HipA domain-containing protein</fullName>
    </submittedName>
</protein>
<dbReference type="InterPro" id="IPR017508">
    <property type="entry name" value="HipA_N1"/>
</dbReference>
<comment type="caution">
    <text evidence="6">The sequence shown here is derived from an EMBL/GenBank/DDBJ whole genome shotgun (WGS) entry which is preliminary data.</text>
</comment>
<dbReference type="InterPro" id="IPR052028">
    <property type="entry name" value="HipA_Ser/Thr_kinase"/>
</dbReference>
<gene>
    <name evidence="6" type="ORF">NVV95_15805</name>
</gene>
<evidence type="ECO:0000256" key="3">
    <source>
        <dbReference type="ARBA" id="ARBA00022777"/>
    </source>
</evidence>
<keyword evidence="2" id="KW-0808">Transferase</keyword>
<organism evidence="6 7">
    <name type="scientific">Herbiconiux gentiana</name>
    <dbReference type="NCBI Taxonomy" id="2970912"/>
    <lineage>
        <taxon>Bacteria</taxon>
        <taxon>Bacillati</taxon>
        <taxon>Actinomycetota</taxon>
        <taxon>Actinomycetes</taxon>
        <taxon>Micrococcales</taxon>
        <taxon>Microbacteriaceae</taxon>
        <taxon>Herbiconiux</taxon>
    </lineage>
</organism>
<feature type="domain" description="HipA N-terminal subdomain 1" evidence="5">
    <location>
        <begin position="17"/>
        <end position="115"/>
    </location>
</feature>
<feature type="domain" description="HipA-like C-terminal" evidence="4">
    <location>
        <begin position="150"/>
        <end position="363"/>
    </location>
</feature>
<dbReference type="RefSeq" id="WP_259487510.1">
    <property type="nucleotide sequence ID" value="NZ_JANTEZ010000007.1"/>
</dbReference>